<accession>A0AAE3T1T0</accession>
<dbReference type="SUPFAM" id="SSF53850">
    <property type="entry name" value="Periplasmic binding protein-like II"/>
    <property type="match status" value="1"/>
</dbReference>
<dbReference type="RefSeq" id="WP_184851648.1">
    <property type="nucleotide sequence ID" value="NZ_JABZEH010000002.1"/>
</dbReference>
<dbReference type="Pfam" id="PF00126">
    <property type="entry name" value="HTH_1"/>
    <property type="match status" value="1"/>
</dbReference>
<name>A0AAE3T1T0_RALSL</name>
<evidence type="ECO:0000256" key="4">
    <source>
        <dbReference type="ARBA" id="ARBA00023163"/>
    </source>
</evidence>
<reference evidence="6" key="1">
    <citation type="submission" date="2021-09" db="EMBL/GenBank/DDBJ databases">
        <title>Genomic analysis of Ralstonia spp.</title>
        <authorList>
            <person name="Aburjaile F."/>
            <person name="Ariute J.C."/>
            <person name="Pais A.K.L."/>
            <person name="Albuquerque G.M.R."/>
            <person name="Silva A.M.F."/>
            <person name="Brenig B."/>
            <person name="Azevedo V."/>
            <person name="Matiuzzi M."/>
            <person name="Ramos R."/>
            <person name="Goes-Neto A."/>
            <person name="Soares S."/>
            <person name="Iseppon A.M.B."/>
            <person name="Souza E."/>
            <person name="Gama M."/>
        </authorList>
    </citation>
    <scope>NUCLEOTIDE SEQUENCE</scope>
    <source>
        <strain evidence="6">B4</strain>
    </source>
</reference>
<dbReference type="AlphaFoldDB" id="A0AAE3T1T0"/>
<comment type="similarity">
    <text evidence="1">Belongs to the LysR transcriptional regulatory family.</text>
</comment>
<evidence type="ECO:0000256" key="3">
    <source>
        <dbReference type="ARBA" id="ARBA00023125"/>
    </source>
</evidence>
<dbReference type="InterPro" id="IPR050389">
    <property type="entry name" value="LysR-type_TF"/>
</dbReference>
<dbReference type="GO" id="GO:0003700">
    <property type="term" value="F:DNA-binding transcription factor activity"/>
    <property type="evidence" value="ECO:0007669"/>
    <property type="project" value="InterPro"/>
</dbReference>
<dbReference type="EMBL" id="JAIVEX010000001">
    <property type="protein sequence ID" value="MDB0520299.1"/>
    <property type="molecule type" value="Genomic_DNA"/>
</dbReference>
<dbReference type="PROSITE" id="PS50931">
    <property type="entry name" value="HTH_LYSR"/>
    <property type="match status" value="1"/>
</dbReference>
<dbReference type="PANTHER" id="PTHR30118:SF15">
    <property type="entry name" value="TRANSCRIPTIONAL REGULATORY PROTEIN"/>
    <property type="match status" value="1"/>
</dbReference>
<dbReference type="Proteomes" id="UP001143674">
    <property type="component" value="Unassembled WGS sequence"/>
</dbReference>
<evidence type="ECO:0000313" key="6">
    <source>
        <dbReference type="EMBL" id="MDB0520299.1"/>
    </source>
</evidence>
<dbReference type="InterPro" id="IPR036390">
    <property type="entry name" value="WH_DNA-bd_sf"/>
</dbReference>
<dbReference type="Gene3D" id="1.10.10.10">
    <property type="entry name" value="Winged helix-like DNA-binding domain superfamily/Winged helix DNA-binding domain"/>
    <property type="match status" value="1"/>
</dbReference>
<dbReference type="Pfam" id="PF03466">
    <property type="entry name" value="LysR_substrate"/>
    <property type="match status" value="1"/>
</dbReference>
<feature type="domain" description="HTH lysR-type" evidence="5">
    <location>
        <begin position="21"/>
        <end position="78"/>
    </location>
</feature>
<dbReference type="Gene3D" id="3.40.190.10">
    <property type="entry name" value="Periplasmic binding protein-like II"/>
    <property type="match status" value="2"/>
</dbReference>
<dbReference type="GO" id="GO:0003677">
    <property type="term" value="F:DNA binding"/>
    <property type="evidence" value="ECO:0007669"/>
    <property type="project" value="UniProtKB-KW"/>
</dbReference>
<sequence length="323" mass="35274">MSDIDIVNANVEVGVLNLRDIDLNLLVVFQEILREKRIAAVAERLGLSQPAVSNALARLRQTFDDDLFVRTPRGMMPTALAEQLAEPVSAALDTLQRALGQRTHFDAASSARAFTVAMSDVGEVYFMPVLAQLCAEQAPGVRIDTVRAGTLDMKGGMASGAIDLAIGAFDDLSGESVFQRRLFRQDYVTMFRRGHPLEQAAQAGGLTLERFRAASHLVVASSASPYNAIGPLLEKAGITQSARFSVPHFVAVPYIVSTTDLVVTVPRKLAERAAPPFGLRFVPPPLKLPALQTNVFWHRRFHQDAGNQWLRNLVATRFAEVEG</sequence>
<keyword evidence="2" id="KW-0805">Transcription regulation</keyword>
<organism evidence="6 7">
    <name type="scientific">Ralstonia solanacearum</name>
    <name type="common">Pseudomonas solanacearum</name>
    <dbReference type="NCBI Taxonomy" id="305"/>
    <lineage>
        <taxon>Bacteria</taxon>
        <taxon>Pseudomonadati</taxon>
        <taxon>Pseudomonadota</taxon>
        <taxon>Betaproteobacteria</taxon>
        <taxon>Burkholderiales</taxon>
        <taxon>Burkholderiaceae</taxon>
        <taxon>Ralstonia</taxon>
        <taxon>Ralstonia solanacearum species complex</taxon>
    </lineage>
</organism>
<dbReference type="PRINTS" id="PR00039">
    <property type="entry name" value="HTHLYSR"/>
</dbReference>
<evidence type="ECO:0000256" key="2">
    <source>
        <dbReference type="ARBA" id="ARBA00023015"/>
    </source>
</evidence>
<gene>
    <name evidence="6" type="ORF">LBW55_01545</name>
</gene>
<proteinExistence type="inferred from homology"/>
<keyword evidence="4" id="KW-0804">Transcription</keyword>
<evidence type="ECO:0000259" key="5">
    <source>
        <dbReference type="PROSITE" id="PS50931"/>
    </source>
</evidence>
<comment type="caution">
    <text evidence="6">The sequence shown here is derived from an EMBL/GenBank/DDBJ whole genome shotgun (WGS) entry which is preliminary data.</text>
</comment>
<dbReference type="InterPro" id="IPR005119">
    <property type="entry name" value="LysR_subst-bd"/>
</dbReference>
<dbReference type="InterPro" id="IPR000847">
    <property type="entry name" value="LysR_HTH_N"/>
</dbReference>
<dbReference type="SUPFAM" id="SSF46785">
    <property type="entry name" value="Winged helix' DNA-binding domain"/>
    <property type="match status" value="1"/>
</dbReference>
<dbReference type="CDD" id="cd08459">
    <property type="entry name" value="PBP2_DntR_NahR_LinR_like"/>
    <property type="match status" value="1"/>
</dbReference>
<dbReference type="InterPro" id="IPR036388">
    <property type="entry name" value="WH-like_DNA-bd_sf"/>
</dbReference>
<evidence type="ECO:0000313" key="7">
    <source>
        <dbReference type="Proteomes" id="UP001143674"/>
    </source>
</evidence>
<keyword evidence="3" id="KW-0238">DNA-binding</keyword>
<protein>
    <submittedName>
        <fullName evidence="6">LysR family transcriptional regulator</fullName>
    </submittedName>
</protein>
<dbReference type="PANTHER" id="PTHR30118">
    <property type="entry name" value="HTH-TYPE TRANSCRIPTIONAL REGULATOR LEUO-RELATED"/>
    <property type="match status" value="1"/>
</dbReference>
<evidence type="ECO:0000256" key="1">
    <source>
        <dbReference type="ARBA" id="ARBA00009437"/>
    </source>
</evidence>